<dbReference type="Gene3D" id="3.90.550.10">
    <property type="entry name" value="Spore Coat Polysaccharide Biosynthesis Protein SpsA, Chain A"/>
    <property type="match status" value="1"/>
</dbReference>
<protein>
    <recommendedName>
        <fullName evidence="4">DUF4422 domain-containing protein</fullName>
    </recommendedName>
</protein>
<dbReference type="Pfam" id="PF14393">
    <property type="entry name" value="DUF4422"/>
    <property type="match status" value="1"/>
</dbReference>
<dbReference type="CDD" id="cd04194">
    <property type="entry name" value="GT8_A4GalT_like"/>
    <property type="match status" value="1"/>
</dbReference>
<organism evidence="5 6">
    <name type="scientific">Clostridium fessum</name>
    <dbReference type="NCBI Taxonomy" id="2126740"/>
    <lineage>
        <taxon>Bacteria</taxon>
        <taxon>Bacillati</taxon>
        <taxon>Bacillota</taxon>
        <taxon>Clostridia</taxon>
        <taxon>Eubacteriales</taxon>
        <taxon>Clostridiaceae</taxon>
        <taxon>Clostridium</taxon>
    </lineage>
</organism>
<gene>
    <name evidence="5" type="ORF">C7U56_08240</name>
</gene>
<sequence length="627" mass="73798">MEKQAGQNPDIRIYVVCHKPAYVPENPYLYPIQVGTALSGKKLPGMLHDDEGDNISERNKTYCELTAQYWAWKNEEADYYGFFHYRRYLAFDPSLNKDDGWGNIAYDRISEEAIEEMKLQPEIMRDLITKYDVISVRGRRYPRIKTEGKTMDVYHEYGMVPFQHRKDLDITLQILKEKYPAFAQTADSYMQSENAHECNMFIMKKEIYKDYCAWLFDILFETEKRIDSTWYSVEEYRVMGYLAERLCGIYYEWLKTQPGIRAGELPKTLFKETAPKAVLEPVYPAGVPIVLSANDKFSPYLDIMIRSVIVNASPEREYDIIILYNDISEKNQHLISMAARDKQNISIRFIRVCEYFDAGKLFVDQHLSVETYYRLIIPEIMPNYHKILYLDCDMVADHDVAELYDFDLNGAVIGAAKDIDVAGQLNLNQNNWQTYATEILGLDSPYDYFQAGVLILDLDGLRRTMSSEDMIQMALTHSYRCHDQDILNIVCKNKVTYLPQQWNTLMDWQEIGRSRMDILKMAPRQLYEAYTQARKRPYLIHFAGYQKPWDVVDCDFAEYFWEYAKLSPYYPMILRKTKRCLMDEREAELSRIARMEQNAGIRKIANKVLPIGSRRREWVKGIIKRKR</sequence>
<evidence type="ECO:0000259" key="4">
    <source>
        <dbReference type="Pfam" id="PF14393"/>
    </source>
</evidence>
<dbReference type="Pfam" id="PF01501">
    <property type="entry name" value="Glyco_transf_8"/>
    <property type="match status" value="1"/>
</dbReference>
<dbReference type="InterPro" id="IPR029044">
    <property type="entry name" value="Nucleotide-diphossugar_trans"/>
</dbReference>
<accession>A0A2T3FRE4</accession>
<dbReference type="GO" id="GO:0016757">
    <property type="term" value="F:glycosyltransferase activity"/>
    <property type="evidence" value="ECO:0007669"/>
    <property type="project" value="UniProtKB-KW"/>
</dbReference>
<feature type="domain" description="DUF4422" evidence="4">
    <location>
        <begin position="12"/>
        <end position="252"/>
    </location>
</feature>
<dbReference type="PANTHER" id="PTHR13778:SF47">
    <property type="entry name" value="LIPOPOLYSACCHARIDE 1,3-GALACTOSYLTRANSFERASE"/>
    <property type="match status" value="1"/>
</dbReference>
<dbReference type="EMBL" id="PYLO01000002">
    <property type="protein sequence ID" value="PST37838.1"/>
    <property type="molecule type" value="Genomic_DNA"/>
</dbReference>
<evidence type="ECO:0000256" key="3">
    <source>
        <dbReference type="ARBA" id="ARBA00022723"/>
    </source>
</evidence>
<dbReference type="GO" id="GO:0046872">
    <property type="term" value="F:metal ion binding"/>
    <property type="evidence" value="ECO:0007669"/>
    <property type="project" value="UniProtKB-KW"/>
</dbReference>
<dbReference type="SUPFAM" id="SSF53448">
    <property type="entry name" value="Nucleotide-diphospho-sugar transferases"/>
    <property type="match status" value="1"/>
</dbReference>
<comment type="caution">
    <text evidence="5">The sequence shown here is derived from an EMBL/GenBank/DDBJ whole genome shotgun (WGS) entry which is preliminary data.</text>
</comment>
<dbReference type="RefSeq" id="WP_107000869.1">
    <property type="nucleotide sequence ID" value="NZ_JAQDZI010000002.1"/>
</dbReference>
<keyword evidence="2" id="KW-0808">Transferase</keyword>
<keyword evidence="1" id="KW-0328">Glycosyltransferase</keyword>
<keyword evidence="6" id="KW-1185">Reference proteome</keyword>
<dbReference type="InterPro" id="IPR025536">
    <property type="entry name" value="DUF4422"/>
</dbReference>
<reference evidence="5 6" key="1">
    <citation type="submission" date="2018-03" db="EMBL/GenBank/DDBJ databases">
        <title>Lachnoclostridium SNUG30386 gen.nov., sp.nov., isolated from human faeces.</title>
        <authorList>
            <person name="Seo B."/>
            <person name="Jeon K."/>
            <person name="Ko G."/>
        </authorList>
    </citation>
    <scope>NUCLEOTIDE SEQUENCE [LARGE SCALE GENOMIC DNA]</scope>
    <source>
        <strain evidence="5 6">SNUG30386</strain>
    </source>
</reference>
<dbReference type="InterPro" id="IPR050748">
    <property type="entry name" value="Glycosyltrans_8_dom-fam"/>
</dbReference>
<keyword evidence="3" id="KW-0479">Metal-binding</keyword>
<name>A0A2T3FRE4_9CLOT</name>
<dbReference type="Proteomes" id="UP000241048">
    <property type="component" value="Unassembled WGS sequence"/>
</dbReference>
<dbReference type="PANTHER" id="PTHR13778">
    <property type="entry name" value="GLYCOSYLTRANSFERASE 8 DOMAIN-CONTAINING PROTEIN"/>
    <property type="match status" value="1"/>
</dbReference>
<dbReference type="InterPro" id="IPR002495">
    <property type="entry name" value="Glyco_trans_8"/>
</dbReference>
<proteinExistence type="predicted"/>
<evidence type="ECO:0000256" key="1">
    <source>
        <dbReference type="ARBA" id="ARBA00022676"/>
    </source>
</evidence>
<dbReference type="AlphaFoldDB" id="A0A2T3FRE4"/>
<evidence type="ECO:0000256" key="2">
    <source>
        <dbReference type="ARBA" id="ARBA00022679"/>
    </source>
</evidence>
<evidence type="ECO:0000313" key="6">
    <source>
        <dbReference type="Proteomes" id="UP000241048"/>
    </source>
</evidence>
<evidence type="ECO:0000313" key="5">
    <source>
        <dbReference type="EMBL" id="PST37838.1"/>
    </source>
</evidence>